<evidence type="ECO:0000256" key="1">
    <source>
        <dbReference type="SAM" id="Phobius"/>
    </source>
</evidence>
<evidence type="ECO:0000313" key="3">
    <source>
        <dbReference type="Proteomes" id="UP001221898"/>
    </source>
</evidence>
<sequence>MCAGERFPEWGGGAGWGGRLKILVVRFWAHGSTAQNWEARLALVRSRLGVWSRRQLSLMGKVMVVRSVLLLLLLNLAYVFPVLARAKLALTRAVLRFLWCGRYESIRRELMYAPVAGRGGRGVPRAPLKLDVLYARRVFLERVLLARYYPAGFFRHLVAVMHVVPRTDVRSPAYEAVVRFFCQCPPSFSHAEALDHRVLYARLACRQVVSPSGVLVGVRWDRVSGGGVPAAVRDLHWRCALGRLPV</sequence>
<organism evidence="2 3">
    <name type="scientific">Aldrovandia affinis</name>
    <dbReference type="NCBI Taxonomy" id="143900"/>
    <lineage>
        <taxon>Eukaryota</taxon>
        <taxon>Metazoa</taxon>
        <taxon>Chordata</taxon>
        <taxon>Craniata</taxon>
        <taxon>Vertebrata</taxon>
        <taxon>Euteleostomi</taxon>
        <taxon>Actinopterygii</taxon>
        <taxon>Neopterygii</taxon>
        <taxon>Teleostei</taxon>
        <taxon>Notacanthiformes</taxon>
        <taxon>Halosauridae</taxon>
        <taxon>Aldrovandia</taxon>
    </lineage>
</organism>
<dbReference type="EMBL" id="JAINUG010000649">
    <property type="protein sequence ID" value="KAJ8362510.1"/>
    <property type="molecule type" value="Genomic_DNA"/>
</dbReference>
<dbReference type="AlphaFoldDB" id="A0AAD7VZ79"/>
<keyword evidence="1" id="KW-0472">Membrane</keyword>
<name>A0AAD7VZ79_9TELE</name>
<gene>
    <name evidence="2" type="ORF">AAFF_G00370010</name>
</gene>
<dbReference type="Proteomes" id="UP001221898">
    <property type="component" value="Unassembled WGS sequence"/>
</dbReference>
<keyword evidence="1" id="KW-1133">Transmembrane helix</keyword>
<protein>
    <submittedName>
        <fullName evidence="2">Uncharacterized protein</fullName>
    </submittedName>
</protein>
<keyword evidence="3" id="KW-1185">Reference proteome</keyword>
<comment type="caution">
    <text evidence="2">The sequence shown here is derived from an EMBL/GenBank/DDBJ whole genome shotgun (WGS) entry which is preliminary data.</text>
</comment>
<evidence type="ECO:0000313" key="2">
    <source>
        <dbReference type="EMBL" id="KAJ8362510.1"/>
    </source>
</evidence>
<accession>A0AAD7VZ79</accession>
<keyword evidence="1" id="KW-0812">Transmembrane</keyword>
<proteinExistence type="predicted"/>
<feature type="transmembrane region" description="Helical" evidence="1">
    <location>
        <begin position="63"/>
        <end position="84"/>
    </location>
</feature>
<reference evidence="2" key="1">
    <citation type="journal article" date="2023" name="Science">
        <title>Genome structures resolve the early diversification of teleost fishes.</title>
        <authorList>
            <person name="Parey E."/>
            <person name="Louis A."/>
            <person name="Montfort J."/>
            <person name="Bouchez O."/>
            <person name="Roques C."/>
            <person name="Iampietro C."/>
            <person name="Lluch J."/>
            <person name="Castinel A."/>
            <person name="Donnadieu C."/>
            <person name="Desvignes T."/>
            <person name="Floi Bucao C."/>
            <person name="Jouanno E."/>
            <person name="Wen M."/>
            <person name="Mejri S."/>
            <person name="Dirks R."/>
            <person name="Jansen H."/>
            <person name="Henkel C."/>
            <person name="Chen W.J."/>
            <person name="Zahm M."/>
            <person name="Cabau C."/>
            <person name="Klopp C."/>
            <person name="Thompson A.W."/>
            <person name="Robinson-Rechavi M."/>
            <person name="Braasch I."/>
            <person name="Lecointre G."/>
            <person name="Bobe J."/>
            <person name="Postlethwait J.H."/>
            <person name="Berthelot C."/>
            <person name="Roest Crollius H."/>
            <person name="Guiguen Y."/>
        </authorList>
    </citation>
    <scope>NUCLEOTIDE SEQUENCE</scope>
    <source>
        <strain evidence="2">NC1722</strain>
    </source>
</reference>